<name>A0AAX0X025_9GAMM</name>
<accession>A0AAX0X025</accession>
<sequence>MHRFFDFKTLNTSLKLTEHDHLFLHTFNQANHIKKLELIRNQKIETIARITSHFHEIEIFCNLPELKEHWEKIWCAYGVALSQQKNVPLMMFFSQPQLNPFDLVRGAYFFHFSQEVRKNMKQDFGFSEIESLKIAICYGSVHAIQRYNEYIYHRLEQANSEESHALYQELIANSKLMLPHYGSYGYMVLADAISHYCIWLLNHFEVAKANAEYKLVLELLDNAGLILNESHYSIQNASIGMGLKFSNFLGFELPSQAKDFFIEYYEKSLASTKVTDLIPM</sequence>
<dbReference type="Proteomes" id="UP000192511">
    <property type="component" value="Unassembled WGS sequence"/>
</dbReference>
<dbReference type="GeneID" id="98065055"/>
<gene>
    <name evidence="1" type="ORF">A6J39_015820</name>
</gene>
<comment type="caution">
    <text evidence="1">The sequence shown here is derived from an EMBL/GenBank/DDBJ whole genome shotgun (WGS) entry which is preliminary data.</text>
</comment>
<protein>
    <submittedName>
        <fullName evidence="1">Uncharacterized protein</fullName>
    </submittedName>
</protein>
<proteinExistence type="predicted"/>
<reference evidence="1" key="1">
    <citation type="submission" date="2017-12" db="EMBL/GenBank/DDBJ databases">
        <title>FDA dAtabase for Regulatory Grade micrObial Sequences (FDA-ARGOS): Supporting development and validation of Infectious Disease Dx tests.</title>
        <authorList>
            <person name="Kerrigan L."/>
            <person name="Tallon L.J."/>
            <person name="Sadzewicz L."/>
            <person name="Sengamalay N."/>
            <person name="Ott S."/>
            <person name="Godinez A."/>
            <person name="Nagaraj S."/>
            <person name="Vavikolanu K."/>
            <person name="Vyas G."/>
            <person name="Nadendla S."/>
            <person name="Aluvathingal J."/>
            <person name="Sichtig H."/>
        </authorList>
    </citation>
    <scope>NUCLEOTIDE SEQUENCE [LARGE SCALE GENOMIC DNA]</scope>
    <source>
        <strain evidence="1">FDAARGOS_200</strain>
    </source>
</reference>
<organism evidence="1 2">
    <name type="scientific">Legionella anisa</name>
    <dbReference type="NCBI Taxonomy" id="28082"/>
    <lineage>
        <taxon>Bacteria</taxon>
        <taxon>Pseudomonadati</taxon>
        <taxon>Pseudomonadota</taxon>
        <taxon>Gammaproteobacteria</taxon>
        <taxon>Legionellales</taxon>
        <taxon>Legionellaceae</taxon>
        <taxon>Legionella</taxon>
    </lineage>
</organism>
<keyword evidence="2" id="KW-1185">Reference proteome</keyword>
<dbReference type="InterPro" id="IPR040808">
    <property type="entry name" value="DUF5630"/>
</dbReference>
<evidence type="ECO:0000313" key="2">
    <source>
        <dbReference type="Proteomes" id="UP000192511"/>
    </source>
</evidence>
<dbReference type="RefSeq" id="WP_019235731.1">
    <property type="nucleotide sequence ID" value="NZ_CAXYJI010000060.1"/>
</dbReference>
<dbReference type="Pfam" id="PF18632">
    <property type="entry name" value="DUF5630"/>
    <property type="match status" value="1"/>
</dbReference>
<dbReference type="AlphaFoldDB" id="A0AAX0X025"/>
<evidence type="ECO:0000313" key="1">
    <source>
        <dbReference type="EMBL" id="PNL62554.1"/>
    </source>
</evidence>
<dbReference type="EMBL" id="NBTX02000004">
    <property type="protein sequence ID" value="PNL62554.1"/>
    <property type="molecule type" value="Genomic_DNA"/>
</dbReference>